<evidence type="ECO:0000259" key="7">
    <source>
        <dbReference type="PROSITE" id="PS51462"/>
    </source>
</evidence>
<organism evidence="8 9">
    <name type="scientific">PS1 clade bacterium</name>
    <dbReference type="NCBI Taxonomy" id="2175152"/>
    <lineage>
        <taxon>Bacteria</taxon>
        <taxon>Pseudomonadati</taxon>
        <taxon>Pseudomonadota</taxon>
        <taxon>Alphaproteobacteria</taxon>
        <taxon>PS1 clade</taxon>
    </lineage>
</organism>
<keyword evidence="5" id="KW-0460">Magnesium</keyword>
<keyword evidence="3" id="KW-0479">Metal-binding</keyword>
<evidence type="ECO:0000313" key="9">
    <source>
        <dbReference type="Proteomes" id="UP000253570"/>
    </source>
</evidence>
<dbReference type="PANTHER" id="PTHR12992">
    <property type="entry name" value="NUDIX HYDROLASE"/>
    <property type="match status" value="1"/>
</dbReference>
<keyword evidence="6" id="KW-0464">Manganese</keyword>
<sequence>MNYLSPDNITGKFLQEIPSFDNSNRSNSMSKKLYSIIDNKRYRHSSVLIPLISLNNSIHIILTLRSNNLPTHAGQISFPGGKVDPADINPIRTAYREADEEIGLNENLISLQGYLDICKTGTNYMILPVVALISSSYQPKLNKGEVDELIYLPLDFIADKKNLQHKEREINGVKRFFFVYQYKDHFIWGATANMLKLLSERLFEND</sequence>
<dbReference type="Proteomes" id="UP000253570">
    <property type="component" value="Unassembled WGS sequence"/>
</dbReference>
<comment type="caution">
    <text evidence="8">The sequence shown here is derived from an EMBL/GenBank/DDBJ whole genome shotgun (WGS) entry which is preliminary data.</text>
</comment>
<comment type="cofactor">
    <cofactor evidence="2">
        <name>Mg(2+)</name>
        <dbReference type="ChEBI" id="CHEBI:18420"/>
    </cofactor>
</comment>
<dbReference type="PROSITE" id="PS51462">
    <property type="entry name" value="NUDIX"/>
    <property type="match status" value="1"/>
</dbReference>
<dbReference type="SUPFAM" id="SSF55811">
    <property type="entry name" value="Nudix"/>
    <property type="match status" value="1"/>
</dbReference>
<evidence type="ECO:0000256" key="1">
    <source>
        <dbReference type="ARBA" id="ARBA00001936"/>
    </source>
</evidence>
<dbReference type="CDD" id="cd03426">
    <property type="entry name" value="NUDIX_CoAse_Nudt7"/>
    <property type="match status" value="1"/>
</dbReference>
<evidence type="ECO:0000256" key="3">
    <source>
        <dbReference type="ARBA" id="ARBA00022723"/>
    </source>
</evidence>
<keyword evidence="4" id="KW-0378">Hydrolase</keyword>
<gene>
    <name evidence="8" type="ORF">DBW71_02150</name>
</gene>
<evidence type="ECO:0000256" key="5">
    <source>
        <dbReference type="ARBA" id="ARBA00022842"/>
    </source>
</evidence>
<dbReference type="InterPro" id="IPR015797">
    <property type="entry name" value="NUDIX_hydrolase-like_dom_sf"/>
</dbReference>
<dbReference type="AlphaFoldDB" id="A0A368DQG7"/>
<accession>A0A368DQG7</accession>
<name>A0A368DQG7_9PROT</name>
<reference evidence="8 9" key="1">
    <citation type="journal article" date="2018" name="Microbiome">
        <title>Fine metagenomic profile of the Mediterranean stratified and mixed water columns revealed by assembly and recruitment.</title>
        <authorList>
            <person name="Haro-Moreno J.M."/>
            <person name="Lopez-Perez M."/>
            <person name="De La Torre J.R."/>
            <person name="Picazo A."/>
            <person name="Camacho A."/>
            <person name="Rodriguez-Valera F."/>
        </authorList>
    </citation>
    <scope>NUCLEOTIDE SEQUENCE [LARGE SCALE GENOMIC DNA]</scope>
    <source>
        <strain evidence="8">MED-G57</strain>
    </source>
</reference>
<dbReference type="Gene3D" id="3.90.79.10">
    <property type="entry name" value="Nucleoside Triphosphate Pyrophosphohydrolase"/>
    <property type="match status" value="1"/>
</dbReference>
<proteinExistence type="predicted"/>
<dbReference type="GO" id="GO:0010945">
    <property type="term" value="F:coenzyme A diphosphatase activity"/>
    <property type="evidence" value="ECO:0007669"/>
    <property type="project" value="InterPro"/>
</dbReference>
<dbReference type="EMBL" id="QOQD01000004">
    <property type="protein sequence ID" value="RCL73894.1"/>
    <property type="molecule type" value="Genomic_DNA"/>
</dbReference>
<dbReference type="PANTHER" id="PTHR12992:SF11">
    <property type="entry name" value="MITOCHONDRIAL COENZYME A DIPHOSPHATASE NUDT8"/>
    <property type="match status" value="1"/>
</dbReference>
<evidence type="ECO:0000256" key="6">
    <source>
        <dbReference type="ARBA" id="ARBA00023211"/>
    </source>
</evidence>
<dbReference type="InterPro" id="IPR045121">
    <property type="entry name" value="CoAse"/>
</dbReference>
<evidence type="ECO:0000256" key="2">
    <source>
        <dbReference type="ARBA" id="ARBA00001946"/>
    </source>
</evidence>
<comment type="cofactor">
    <cofactor evidence="1">
        <name>Mn(2+)</name>
        <dbReference type="ChEBI" id="CHEBI:29035"/>
    </cofactor>
</comment>
<dbReference type="InterPro" id="IPR000086">
    <property type="entry name" value="NUDIX_hydrolase_dom"/>
</dbReference>
<evidence type="ECO:0000256" key="4">
    <source>
        <dbReference type="ARBA" id="ARBA00022801"/>
    </source>
</evidence>
<evidence type="ECO:0000313" key="8">
    <source>
        <dbReference type="EMBL" id="RCL73894.1"/>
    </source>
</evidence>
<protein>
    <submittedName>
        <fullName evidence="8">CoA pyrophosphatase</fullName>
    </submittedName>
</protein>
<feature type="domain" description="Nudix hydrolase" evidence="7">
    <location>
        <begin position="42"/>
        <end position="176"/>
    </location>
</feature>
<dbReference type="GO" id="GO:0046872">
    <property type="term" value="F:metal ion binding"/>
    <property type="evidence" value="ECO:0007669"/>
    <property type="project" value="UniProtKB-KW"/>
</dbReference>
<dbReference type="Pfam" id="PF00293">
    <property type="entry name" value="NUDIX"/>
    <property type="match status" value="1"/>
</dbReference>